<keyword evidence="2" id="KW-1185">Reference proteome</keyword>
<gene>
    <name evidence="1" type="primary">pglZ</name>
    <name evidence="1" type="ORF">MNY70_16695</name>
</gene>
<dbReference type="Proteomes" id="UP000829420">
    <property type="component" value="Plasmid pW1-a"/>
</dbReference>
<reference evidence="1" key="1">
    <citation type="submission" date="2022-03" db="EMBL/GenBank/DDBJ databases">
        <title>ESBL-producing Moellerella wisconsensis and Escherichia marmotae isolated from wild game meat.</title>
        <authorList>
            <person name="Biggel M."/>
        </authorList>
    </citation>
    <scope>NUCLEOTIDE SEQUENCE</scope>
    <source>
        <strain evidence="1">W1</strain>
    </source>
</reference>
<protein>
    <submittedName>
        <fullName evidence="1">BREX-1 system phosphatase PglZ type A</fullName>
    </submittedName>
</protein>
<proteinExistence type="predicted"/>
<dbReference type="EMBL" id="CP093256">
    <property type="protein sequence ID" value="UNH40846.1"/>
    <property type="molecule type" value="Genomic_DNA"/>
</dbReference>
<evidence type="ECO:0000313" key="2">
    <source>
        <dbReference type="Proteomes" id="UP000829420"/>
    </source>
</evidence>
<geneLocation type="plasmid" evidence="1 2">
    <name>pW1-a</name>
</geneLocation>
<name>A0ACD3YCR2_9GAMM</name>
<sequence length="894" mass="101894">MQISELAQGVAAKLEQSRIVFWYDPEQSFTEELEHLANALSIAKEVHSKEEDDKAADITARVLPNDLTILNMGNESVLAVKKRIEVDEREAKFLIYFPSAEPEPDRDWLLDVRLYSEQFFADHSSMLLNELGIPKMALRTHIRKHQSFFANKQRISGLKKWVTENEDELSLDRKMMAVVVKADSASLSDILLGLLREYAAYIEDESLSQPLLSQLNKFDLETSLWAYLSEGFGYTVEEPTFSDFVLKLFCTEFWSQIEGVERDWLLNNVLKSASGRATALAFMVSWRDSRSFAAFYESISKVLSQQLEISTRAGQYHPVELIECETFEAVEQAIIRGLVRDLLDSSEALDRVQFNTVLSRRLASHWTLSRKEYFAIYEAIRNAEELMHLRNRYVDGFHFDNAKAMYDAYTTDIYRFDQAYRLFNEHVHSVLSKGADILRQLDDEVESIYTNWYLYELGLAWDRHLANEKLLEKWQISGVPRQYDFYEKEVRTRLILKQTKRVFVIISDALRFEIANELGAIINNEKRFNAEVSTQLGVLPSYTQLGMAALLPHKVLSYQPEQGTAVYVDGISSQGLDNRNSILQKVGGMAVSSKELMSWSNQEGRDKVRDVEVVYIYHDTIDAIGDKAATEEKTFEACRSAIEELKDLVGRVINRLNGSRVVITADHGFLFQQKALVAADKTSLKTKPAGAIEAKKRYIVGNNLPSDEACWKGSINDTAHGSSGSSYQAEFLLPKAAQRFHFVGGAKFVHGGAMLQEVCVPVLHVRELQKEQVAKYEKQPVGVVAATQPIKLVNNIDKVRFIQTDSVGERFVTRLLDVYIVDVQGNEVSSRETINFDSVSKVMDERTRVARLKLIGSQFNRNAQYTLVLENAETRTRYSQYAVTIDLAFQDDFF</sequence>
<organism evidence="1 2">
    <name type="scientific">Moellerella wisconsensis</name>
    <dbReference type="NCBI Taxonomy" id="158849"/>
    <lineage>
        <taxon>Bacteria</taxon>
        <taxon>Pseudomonadati</taxon>
        <taxon>Pseudomonadota</taxon>
        <taxon>Gammaproteobacteria</taxon>
        <taxon>Enterobacterales</taxon>
        <taxon>Morganellaceae</taxon>
        <taxon>Moellerella</taxon>
    </lineage>
</organism>
<keyword evidence="1" id="KW-0614">Plasmid</keyword>
<accession>A0ACD3YCR2</accession>
<evidence type="ECO:0000313" key="1">
    <source>
        <dbReference type="EMBL" id="UNH40846.1"/>
    </source>
</evidence>